<organism evidence="2 3">
    <name type="scientific">Parastrongyloides trichosuri</name>
    <name type="common">Possum-specific nematode worm</name>
    <dbReference type="NCBI Taxonomy" id="131310"/>
    <lineage>
        <taxon>Eukaryota</taxon>
        <taxon>Metazoa</taxon>
        <taxon>Ecdysozoa</taxon>
        <taxon>Nematoda</taxon>
        <taxon>Chromadorea</taxon>
        <taxon>Rhabditida</taxon>
        <taxon>Tylenchina</taxon>
        <taxon>Panagrolaimomorpha</taxon>
        <taxon>Strongyloidoidea</taxon>
        <taxon>Strongyloididae</taxon>
        <taxon>Parastrongyloides</taxon>
    </lineage>
</organism>
<dbReference type="PANTHER" id="PTHR32015:SF1">
    <property type="entry name" value="LIPASE"/>
    <property type="match status" value="1"/>
</dbReference>
<feature type="chain" id="PRO_5005891460" evidence="1">
    <location>
        <begin position="24"/>
        <end position="348"/>
    </location>
</feature>
<dbReference type="GO" id="GO:0016042">
    <property type="term" value="P:lipid catabolic process"/>
    <property type="evidence" value="ECO:0007669"/>
    <property type="project" value="InterPro"/>
</dbReference>
<dbReference type="STRING" id="131310.A0A0N4ZC51"/>
<keyword evidence="1" id="KW-0732">Signal</keyword>
<name>A0A0N4ZC51_PARTI</name>
<evidence type="ECO:0000313" key="2">
    <source>
        <dbReference type="Proteomes" id="UP000038045"/>
    </source>
</evidence>
<dbReference type="GO" id="GO:0016298">
    <property type="term" value="F:lipase activity"/>
    <property type="evidence" value="ECO:0007669"/>
    <property type="project" value="TreeGrafter"/>
</dbReference>
<dbReference type="WBParaSite" id="PTRK_0000510600.1">
    <property type="protein sequence ID" value="PTRK_0000510600.1"/>
    <property type="gene ID" value="PTRK_0000510600"/>
</dbReference>
<evidence type="ECO:0000256" key="1">
    <source>
        <dbReference type="SAM" id="SignalP"/>
    </source>
</evidence>
<dbReference type="PANTHER" id="PTHR32015">
    <property type="entry name" value="FASTING INDUCED LIPASE"/>
    <property type="match status" value="1"/>
</dbReference>
<dbReference type="InterPro" id="IPR029058">
    <property type="entry name" value="AB_hydrolase_fold"/>
</dbReference>
<dbReference type="AlphaFoldDB" id="A0A0N4ZC51"/>
<dbReference type="SUPFAM" id="SSF53474">
    <property type="entry name" value="alpha/beta-Hydrolases"/>
    <property type="match status" value="1"/>
</dbReference>
<reference evidence="3" key="1">
    <citation type="submission" date="2017-02" db="UniProtKB">
        <authorList>
            <consortium name="WormBaseParasite"/>
        </authorList>
    </citation>
    <scope>IDENTIFICATION</scope>
</reference>
<accession>A0A0N4ZC51</accession>
<feature type="signal peptide" evidence="1">
    <location>
        <begin position="1"/>
        <end position="23"/>
    </location>
</feature>
<keyword evidence="2" id="KW-1185">Reference proteome</keyword>
<evidence type="ECO:0000313" key="3">
    <source>
        <dbReference type="WBParaSite" id="PTRK_0000510600.1"/>
    </source>
</evidence>
<dbReference type="Gene3D" id="3.40.50.1820">
    <property type="entry name" value="alpha/beta hydrolase"/>
    <property type="match status" value="1"/>
</dbReference>
<protein>
    <submittedName>
        <fullName evidence="3">Lipase_3 domain-containing protein</fullName>
    </submittedName>
</protein>
<proteinExistence type="predicted"/>
<dbReference type="Proteomes" id="UP000038045">
    <property type="component" value="Unplaced"/>
</dbReference>
<dbReference type="InterPro" id="IPR002918">
    <property type="entry name" value="Lipase_EstA/Esterase_EstB"/>
</dbReference>
<sequence length="348" mass="39489">MFTRIYLFLISIFLFYIFKIGDCQEVKGPLTSKFQEWLQLNGYSKYNFQRDDLGPCGSYGGSLFSNFQKKKTPIVFVHGNSDGALQVPGIYTTGFTKAIKYLLEQGYSSEDLYVTTWGDRNATNGGKRTHSCENIVYIRKFMEAVLKYTKSPFINVIGHSMGVTLARKAIQGVSTYDIISNNFKKCNEGRSLESQINVFIGLAGANYGLCSCAGIEESKERTCNNLNGFFPGNTCDKYLLMNNISSTPFDTCQLPSKNMVCLNEPNYSMILRNLNEGSTKSGKYIYSFWSTVDEILGPYSRVWGRVTAFIPHSYDVRVFDNLKHEEVKDNTILEQYSIIQKHEEFLSD</sequence>
<dbReference type="Pfam" id="PF01674">
    <property type="entry name" value="Lipase_2"/>
    <property type="match status" value="1"/>
</dbReference>